<evidence type="ECO:0000313" key="4">
    <source>
        <dbReference type="Proteomes" id="UP000436822"/>
    </source>
</evidence>
<gene>
    <name evidence="3" type="ORF">KIN_05400</name>
</gene>
<dbReference type="InterPro" id="IPR018712">
    <property type="entry name" value="Tle1-like_cat"/>
</dbReference>
<dbReference type="PANTHER" id="PTHR33840">
    <property type="match status" value="1"/>
</dbReference>
<evidence type="ECO:0000313" key="3">
    <source>
        <dbReference type="EMBL" id="GFE63466.1"/>
    </source>
</evidence>
<dbReference type="Pfam" id="PF09994">
    <property type="entry name" value="T6SS_Tle1-like_cat"/>
    <property type="match status" value="1"/>
</dbReference>
<evidence type="ECO:0000259" key="2">
    <source>
        <dbReference type="Pfam" id="PF09994"/>
    </source>
</evidence>
<organism evidence="3 4">
    <name type="scientific">Litoreibacter roseus</name>
    <dbReference type="NCBI Taxonomy" id="2601869"/>
    <lineage>
        <taxon>Bacteria</taxon>
        <taxon>Pseudomonadati</taxon>
        <taxon>Pseudomonadota</taxon>
        <taxon>Alphaproteobacteria</taxon>
        <taxon>Rhodobacterales</taxon>
        <taxon>Roseobacteraceae</taxon>
        <taxon>Litoreibacter</taxon>
    </lineage>
</organism>
<accession>A0A6N6JBF4</accession>
<comment type="caution">
    <text evidence="3">The sequence shown here is derived from an EMBL/GenBank/DDBJ whole genome shotgun (WGS) entry which is preliminary data.</text>
</comment>
<name>A0A6N6JBF4_9RHOB</name>
<dbReference type="PANTHER" id="PTHR33840:SF1">
    <property type="entry name" value="TLE1 PHOSPHOLIPASE DOMAIN-CONTAINING PROTEIN"/>
    <property type="match status" value="1"/>
</dbReference>
<keyword evidence="4" id="KW-1185">Reference proteome</keyword>
<reference evidence="3 4" key="1">
    <citation type="submission" date="2019-12" db="EMBL/GenBank/DDBJ databases">
        <title>Litoreibacter badius sp. nov., a novel bacteriochlorophyll a-containing bacterium in the genus Litoreibacter.</title>
        <authorList>
            <person name="Kanamuro M."/>
            <person name="Takabe Y."/>
            <person name="Mori K."/>
            <person name="Takaichi S."/>
            <person name="Hanada S."/>
        </authorList>
    </citation>
    <scope>NUCLEOTIDE SEQUENCE [LARGE SCALE GENOMIC DNA]</scope>
    <source>
        <strain evidence="3 4">K6</strain>
    </source>
</reference>
<dbReference type="AlphaFoldDB" id="A0A6N6JBF4"/>
<dbReference type="Proteomes" id="UP000436822">
    <property type="component" value="Unassembled WGS sequence"/>
</dbReference>
<evidence type="ECO:0000256" key="1">
    <source>
        <dbReference type="SAM" id="MobiDB-lite"/>
    </source>
</evidence>
<feature type="region of interest" description="Disordered" evidence="1">
    <location>
        <begin position="315"/>
        <end position="339"/>
    </location>
</feature>
<proteinExistence type="predicted"/>
<sequence length="339" mass="37959">MTHVVILDGTMSSLEVGFETNAGITFKLLSEVAPNAAVSLKYEQGIQWRGFRRAIDVMAGVGINQQIRNAYGFIASRYRPGDRIFLFGFSRGAYAVRSLAGVIDRVGLLKGDCATERNVRQAWRHYRRDPDSDIAQTFRAAHCHDSAPIQMIGVWDTVRALGVRLPILWHLSPAEHAFHDHQLGPSVQHGYHALAFNEPRQAFAPVLWNTKDDFDGHLEQVWFPGTHGDVGGHLLGVETARPLANIPLVWMLEKAESCGLTLPPGWKDRFPQDAMAPSVGTFRGWSKLFWHRWPRPVGHDPSEHVHDSVRIRQAARRRPRLPWRSAGPTKTPAGSQTPS</sequence>
<feature type="domain" description="T6SS Phospholipase effector Tle1-like catalytic" evidence="2">
    <location>
        <begin position="3"/>
        <end position="253"/>
    </location>
</feature>
<dbReference type="EMBL" id="BLJE01000001">
    <property type="protein sequence ID" value="GFE63466.1"/>
    <property type="molecule type" value="Genomic_DNA"/>
</dbReference>
<protein>
    <recommendedName>
        <fullName evidence="2">T6SS Phospholipase effector Tle1-like catalytic domain-containing protein</fullName>
    </recommendedName>
</protein>